<dbReference type="Proteomes" id="UP000182569">
    <property type="component" value="Chromosome"/>
</dbReference>
<dbReference type="KEGG" id="ceu:A7L45_09755"/>
<accession>A0A1J0GH95</accession>
<proteinExistence type="predicted"/>
<evidence type="ECO:0000313" key="1">
    <source>
        <dbReference type="EMBL" id="APC40328.1"/>
    </source>
</evidence>
<keyword evidence="2" id="KW-1185">Reference proteome</keyword>
<sequence>MDINDFNYKANILEELGNNNQSYKTASNRNPNITRTYKKYIREDIINKYRDDPTKVKEELKKLKSMDPDHIRELQLGGLDEFGNLKMIDEFTNRRID</sequence>
<dbReference type="EMBL" id="CP015756">
    <property type="protein sequence ID" value="APC40328.1"/>
    <property type="molecule type" value="Genomic_DNA"/>
</dbReference>
<gene>
    <name evidence="1" type="ORF">A7L45_09755</name>
</gene>
<dbReference type="RefSeq" id="WP_071612619.1">
    <property type="nucleotide sequence ID" value="NZ_CP015756.1"/>
</dbReference>
<evidence type="ECO:0000313" key="2">
    <source>
        <dbReference type="Proteomes" id="UP000182569"/>
    </source>
</evidence>
<dbReference type="STRING" id="1552.A7L45_09755"/>
<name>A0A1J0GH95_9CLOT</name>
<dbReference type="AlphaFoldDB" id="A0A1J0GH95"/>
<dbReference type="OrthoDB" id="4069900at2"/>
<protein>
    <submittedName>
        <fullName evidence="1">Uncharacterized protein</fullName>
    </submittedName>
</protein>
<organism evidence="1 2">
    <name type="scientific">Clostridium estertheticum subsp. estertheticum</name>
    <dbReference type="NCBI Taxonomy" id="1552"/>
    <lineage>
        <taxon>Bacteria</taxon>
        <taxon>Bacillati</taxon>
        <taxon>Bacillota</taxon>
        <taxon>Clostridia</taxon>
        <taxon>Eubacteriales</taxon>
        <taxon>Clostridiaceae</taxon>
        <taxon>Clostridium</taxon>
    </lineage>
</organism>
<reference evidence="2" key="1">
    <citation type="journal article" date="2016" name="Front. Microbiol.">
        <title>Complete Genome Sequence of Clostridium estertheticum DSM 8809, a Microbe Identified in Spoiled Vacuum Packed Beef.</title>
        <authorList>
            <person name="Yu Z."/>
            <person name="Gunn L."/>
            <person name="Brennan E."/>
            <person name="Reid R."/>
            <person name="Wall P.G."/>
            <person name="Gaora O.P."/>
            <person name="Hurley D."/>
            <person name="Bolton D."/>
            <person name="Fanning S."/>
        </authorList>
    </citation>
    <scope>NUCLEOTIDE SEQUENCE [LARGE SCALE GENOMIC DNA]</scope>
    <source>
        <strain evidence="2">DSM 8809</strain>
    </source>
</reference>